<comment type="catalytic activity">
    <reaction evidence="1">
        <text>[protein]-peptidylproline (omega=180) = [protein]-peptidylproline (omega=0)</text>
        <dbReference type="Rhea" id="RHEA:16237"/>
        <dbReference type="Rhea" id="RHEA-COMP:10747"/>
        <dbReference type="Rhea" id="RHEA-COMP:10748"/>
        <dbReference type="ChEBI" id="CHEBI:83833"/>
        <dbReference type="ChEBI" id="CHEBI:83834"/>
        <dbReference type="EC" id="5.2.1.8"/>
    </reaction>
</comment>
<organism evidence="9 10">
    <name type="scientific">Sulfuricurvum kujiense</name>
    <dbReference type="NCBI Taxonomy" id="148813"/>
    <lineage>
        <taxon>Bacteria</taxon>
        <taxon>Pseudomonadati</taxon>
        <taxon>Campylobacterota</taxon>
        <taxon>Epsilonproteobacteria</taxon>
        <taxon>Campylobacterales</taxon>
        <taxon>Sulfurimonadaceae</taxon>
        <taxon>Sulfuricurvum</taxon>
    </lineage>
</organism>
<dbReference type="PANTHER" id="PTHR47861:SF3">
    <property type="entry name" value="FKBP-TYPE PEPTIDYL-PROLYL CIS-TRANS ISOMERASE SLYD"/>
    <property type="match status" value="1"/>
</dbReference>
<name>A0A2D3W931_9BACT</name>
<keyword evidence="5" id="KW-0963">Cytoplasm</keyword>
<evidence type="ECO:0000256" key="3">
    <source>
        <dbReference type="ARBA" id="ARBA00006577"/>
    </source>
</evidence>
<keyword evidence="8 9" id="KW-0413">Isomerase</keyword>
<sequence>MTIKKDCIVTIDYHINDTEGNLLHEEEESLVYLHGNYGHIFPTVEEALEGKSIGESFKVTLSADKAFGIYDPSLVVTEALSELPVEVTVGMELDGYFEEDSEDVIIYTVSEIEGDHATLDGNHPLAGMDLIFEGTVLDIHEATPEEIKEVQEFHHQH</sequence>
<keyword evidence="7" id="KW-0143">Chaperone</keyword>
<dbReference type="Proteomes" id="UP000228859">
    <property type="component" value="Unassembled WGS sequence"/>
</dbReference>
<evidence type="ECO:0000256" key="5">
    <source>
        <dbReference type="ARBA" id="ARBA00022490"/>
    </source>
</evidence>
<gene>
    <name evidence="9" type="ORF">CFH83_09160</name>
</gene>
<evidence type="ECO:0000256" key="4">
    <source>
        <dbReference type="ARBA" id="ARBA00013194"/>
    </source>
</evidence>
<dbReference type="GO" id="GO:0005737">
    <property type="term" value="C:cytoplasm"/>
    <property type="evidence" value="ECO:0007669"/>
    <property type="project" value="UniProtKB-SubCell"/>
</dbReference>
<evidence type="ECO:0000256" key="2">
    <source>
        <dbReference type="ARBA" id="ARBA00004496"/>
    </source>
</evidence>
<dbReference type="PANTHER" id="PTHR47861">
    <property type="entry name" value="FKBP-TYPE PEPTIDYL-PROLYL CIS-TRANS ISOMERASE SLYD"/>
    <property type="match status" value="1"/>
</dbReference>
<accession>A0A2D3W931</accession>
<evidence type="ECO:0000256" key="1">
    <source>
        <dbReference type="ARBA" id="ARBA00000971"/>
    </source>
</evidence>
<comment type="subcellular location">
    <subcellularLocation>
        <location evidence="2">Cytoplasm</location>
    </subcellularLocation>
</comment>
<dbReference type="AlphaFoldDB" id="A0A2D3W931"/>
<evidence type="ECO:0000313" key="10">
    <source>
        <dbReference type="Proteomes" id="UP000228859"/>
    </source>
</evidence>
<comment type="caution">
    <text evidence="9">The sequence shown here is derived from an EMBL/GenBank/DDBJ whole genome shotgun (WGS) entry which is preliminary data.</text>
</comment>
<evidence type="ECO:0000256" key="8">
    <source>
        <dbReference type="ARBA" id="ARBA00023235"/>
    </source>
</evidence>
<protein>
    <recommendedName>
        <fullName evidence="4">peptidylprolyl isomerase</fullName>
        <ecNumber evidence="4">5.2.1.8</ecNumber>
    </recommendedName>
</protein>
<dbReference type="Gene3D" id="3.10.50.40">
    <property type="match status" value="1"/>
</dbReference>
<evidence type="ECO:0000313" key="9">
    <source>
        <dbReference type="EMBL" id="DAB37831.1"/>
    </source>
</evidence>
<dbReference type="GO" id="GO:0003755">
    <property type="term" value="F:peptidyl-prolyl cis-trans isomerase activity"/>
    <property type="evidence" value="ECO:0007669"/>
    <property type="project" value="UniProtKB-KW"/>
</dbReference>
<reference evidence="9 10" key="1">
    <citation type="journal article" date="2017" name="Front. Microbiol.">
        <title>Comparative Genomic Analysis of the Class Epsilonproteobacteria and Proposed Reclassification to Epsilonbacteraeota (phyl. nov.).</title>
        <authorList>
            <person name="Waite D.W."/>
            <person name="Vanwonterghem I."/>
            <person name="Rinke C."/>
            <person name="Parks D.H."/>
            <person name="Zhang Y."/>
            <person name="Takai K."/>
            <person name="Sievert S.M."/>
            <person name="Simon J."/>
            <person name="Campbell B.J."/>
            <person name="Hanson T.E."/>
            <person name="Woyke T."/>
            <person name="Klotz M.G."/>
            <person name="Hugenholtz P."/>
        </authorList>
    </citation>
    <scope>NUCLEOTIDE SEQUENCE [LARGE SCALE GENOMIC DNA]</scope>
    <source>
        <strain evidence="9">UBA12443</strain>
    </source>
</reference>
<evidence type="ECO:0000256" key="7">
    <source>
        <dbReference type="ARBA" id="ARBA00023186"/>
    </source>
</evidence>
<dbReference type="EMBL" id="DLUI01000131">
    <property type="protein sequence ID" value="DAB37831.1"/>
    <property type="molecule type" value="Genomic_DNA"/>
</dbReference>
<dbReference type="SUPFAM" id="SSF54534">
    <property type="entry name" value="FKBP-like"/>
    <property type="match status" value="1"/>
</dbReference>
<dbReference type="EC" id="5.2.1.8" evidence="4"/>
<dbReference type="InterPro" id="IPR046357">
    <property type="entry name" value="PPIase_dom_sf"/>
</dbReference>
<dbReference type="RefSeq" id="WP_294893490.1">
    <property type="nucleotide sequence ID" value="NZ_DLUI01000131.1"/>
</dbReference>
<comment type="similarity">
    <text evidence="3">Belongs to the FKBP-type PPIase family.</text>
</comment>
<evidence type="ECO:0000256" key="6">
    <source>
        <dbReference type="ARBA" id="ARBA00023110"/>
    </source>
</evidence>
<keyword evidence="6" id="KW-0697">Rotamase</keyword>
<proteinExistence type="inferred from homology"/>